<feature type="region of interest" description="Disordered" evidence="1">
    <location>
        <begin position="1440"/>
        <end position="1481"/>
    </location>
</feature>
<dbReference type="InterPro" id="IPR056311">
    <property type="entry name" value="TMEM131_Ig_2"/>
</dbReference>
<dbReference type="Proteomes" id="UP000030762">
    <property type="component" value="Unassembled WGS sequence"/>
</dbReference>
<keyword evidence="2" id="KW-0732">Signal</keyword>
<dbReference type="Pfam" id="PF24495">
    <property type="entry name" value="Ig_TMEM131_2"/>
    <property type="match status" value="1"/>
</dbReference>
<sequence>MPLRNCSMLMEQRADAWRPGRGYTLMLVLLLCMPLRVMAAMLDVPMGDFQRAAAMTTDDADLRETGDDMRLGHLDYDELYASVKAFEAENALPKPRPQSQKVEVWLGGVLYKSPAIVPESPFRVAGSRGLSKMDSRVHLEPTPMGAIDSSNTKDERDVTFGDAVVRLAPSWVDFGVTATGIPSMRTLEISYFGGADDYEDDEDALVITNAEVPDKAFLFADVFFPMVIKPGASTSMHMLFLPREAGTTRATVNLHTSRGVIEYTVQGTGRFNAYESHVHVAIVPPGTRYEPSLLLFNPHDEVLRVNEVFTTEGFLHLVLPPTDSDSAGQWEIPPHATKEIMRLSFASGVAGNFNAFVRIETSVDNLLLPVDLTVLPGGLHADVHGLDFGYLTSDDERHHIALDLFNTAAVPVLVQGVSLRVADPHISVIIQGSHVIAPYTRVKNAMILTYQSPLPGLATGALTLHTNISTTPEISLLYQARRLDGALTYTAVASSPSTHVVTLRNRFDVPLRLVDVDVDDASVRGASCSVVRWPNATTVAPGGRWADVVVTCNRRHVLYADEVALRVQTNGTKHVVSVAWAPPSLVVDTAKGLVDVSLDKPANRTLLWDLGNISVSTHRQETLNLTNLNADAIDVTQLHVFTDTIRYSLGRLLPSMAVAPSVGDAGNDWMRRHPAYGSQPHVDAMSEHMAKVQLNMPVRAQPLLTIAPGYVASLALRVRPVAGGRMDAVALSITTLTETIHIHVRYTAVDGAIAPARPKVRLPMLYPGKAEEVSLLYISTFAHPVAVSGIRVSDRRMQIVSGSSILQPHATTEVAKLIVSPAYALACSNRDRFADCMVPQSIGYKAPPLSTFGQLVTRTDLEAYRDRVQRFVQLQTSGQTIVEMKVQLDTDLVHIAPMLVRMPMTRPKLSDGTLVFAVTHVGNVSSAYLEVENPSNVTIDVGLVIEKDASNDVFFCASHADDDKCVTAWHKRDASTFNFMLSPDAMEKHVLAPGEVRQLGPVRFAPDLVKEYVGRIYLRNSLSHIEPIVIRGLGGRGKAVLDATTVDGIETLRFRNANVGAVVVSNAGELPLSVLSVSCPDCICGDGTTGFCIESLPSVRVLHPSTALQLNVTYTPSCYYTQEHAVVTVMTSSGPLELLLQGMVTDVAACLARSGSAWYVLLAKCAIWLCFALVVGQMLYYTGDVLVADTKQCPMDDRFGYERLDVAPDEDATDGNCETLTDLPDVLIADMESIEAEVDASWAFTVLRRPAVNKLLEKRKTLRERAAAGDAKRLALVSSLSPTSIDFYDAPKPPRKKKAAQKLRVAEPATTPTPVGSSNATAKPTAHAPEAVPTENAVEIVHRVDKLIVVDIGVASPDAEMSLASPVANLPTNDIATPVPLDVPTLLEPDVPSDDEAQEQAQALDRPSPVATNVSKLAPAEEPPGDVPPTQDAAFDDVGAEATSDDETSTAVDDDLSTRTSEDVSGTDDDASAISDGDDSELVVVDCPAPVIDDKEQVDDYISEIFDHVALPPVALPLVAPPVLTASRVRAPPGFSAADADPSSVSLTYSQLQEQQRMLASLETELADDDMWALGPLDDSTSAFQAPLSLFGSSYFTGKAPGFIGSKAPTSRLSSHRFFDDGADLASLGGTKFPFESSKDVFLGSEAIDDNADRRAFGFW</sequence>
<feature type="chain" id="PRO_5004571734" description="TMEM131 second Ig-like domain-containing protein" evidence="2">
    <location>
        <begin position="40"/>
        <end position="1660"/>
    </location>
</feature>
<feature type="region of interest" description="Disordered" evidence="1">
    <location>
        <begin position="1287"/>
        <end position="1334"/>
    </location>
</feature>
<proteinExistence type="predicted"/>
<evidence type="ECO:0000256" key="1">
    <source>
        <dbReference type="SAM" id="MobiDB-lite"/>
    </source>
</evidence>
<feature type="compositionally biased region" description="Acidic residues" evidence="1">
    <location>
        <begin position="1440"/>
        <end position="1455"/>
    </location>
</feature>
<dbReference type="InParanoid" id="T0RX02"/>
<dbReference type="eggNOG" id="KOG3620">
    <property type="taxonomic scope" value="Eukaryota"/>
</dbReference>
<gene>
    <name evidence="4" type="ORF">SDRG_05315</name>
</gene>
<name>T0RX02_SAPDV</name>
<dbReference type="GeneID" id="19946042"/>
<organism evidence="4 5">
    <name type="scientific">Saprolegnia diclina (strain VS20)</name>
    <dbReference type="NCBI Taxonomy" id="1156394"/>
    <lineage>
        <taxon>Eukaryota</taxon>
        <taxon>Sar</taxon>
        <taxon>Stramenopiles</taxon>
        <taxon>Oomycota</taxon>
        <taxon>Saprolegniomycetes</taxon>
        <taxon>Saprolegniales</taxon>
        <taxon>Saprolegniaceae</taxon>
        <taxon>Saprolegnia</taxon>
    </lineage>
</organism>
<dbReference type="STRING" id="1156394.T0RX02"/>
<accession>T0RX02</accession>
<evidence type="ECO:0000313" key="4">
    <source>
        <dbReference type="EMBL" id="EQC37088.1"/>
    </source>
</evidence>
<dbReference type="PANTHER" id="PTHR22050">
    <property type="entry name" value="RW1 PROTEIN HOMOLOG"/>
    <property type="match status" value="1"/>
</dbReference>
<evidence type="ECO:0000256" key="2">
    <source>
        <dbReference type="SAM" id="SignalP"/>
    </source>
</evidence>
<feature type="compositionally biased region" description="Acidic residues" evidence="1">
    <location>
        <begin position="1465"/>
        <end position="1481"/>
    </location>
</feature>
<protein>
    <recommendedName>
        <fullName evidence="3">TMEM131 second Ig-like domain-containing protein</fullName>
    </recommendedName>
</protein>
<dbReference type="RefSeq" id="XP_008609250.1">
    <property type="nucleotide sequence ID" value="XM_008611028.1"/>
</dbReference>
<feature type="region of interest" description="Disordered" evidence="1">
    <location>
        <begin position="1380"/>
        <end position="1411"/>
    </location>
</feature>
<dbReference type="PANTHER" id="PTHR22050:SF0">
    <property type="entry name" value="TRANSMEMBRANE PROTEIN 131 HOMOLOG"/>
    <property type="match status" value="1"/>
</dbReference>
<keyword evidence="5" id="KW-1185">Reference proteome</keyword>
<dbReference type="OMA" id="FCASHAD"/>
<feature type="signal peptide" evidence="2">
    <location>
        <begin position="1"/>
        <end position="39"/>
    </location>
</feature>
<evidence type="ECO:0000259" key="3">
    <source>
        <dbReference type="Pfam" id="PF24495"/>
    </source>
</evidence>
<reference evidence="4 5" key="1">
    <citation type="submission" date="2012-04" db="EMBL/GenBank/DDBJ databases">
        <title>The Genome Sequence of Saprolegnia declina VS20.</title>
        <authorList>
            <consortium name="The Broad Institute Genome Sequencing Platform"/>
            <person name="Russ C."/>
            <person name="Nusbaum C."/>
            <person name="Tyler B."/>
            <person name="van West P."/>
            <person name="Dieguez-Uribeondo J."/>
            <person name="de Bruijn I."/>
            <person name="Tripathy S."/>
            <person name="Jiang R."/>
            <person name="Young S.K."/>
            <person name="Zeng Q."/>
            <person name="Gargeya S."/>
            <person name="Fitzgerald M."/>
            <person name="Haas B."/>
            <person name="Abouelleil A."/>
            <person name="Alvarado L."/>
            <person name="Arachchi H.M."/>
            <person name="Berlin A."/>
            <person name="Chapman S.B."/>
            <person name="Goldberg J."/>
            <person name="Griggs A."/>
            <person name="Gujja S."/>
            <person name="Hansen M."/>
            <person name="Howarth C."/>
            <person name="Imamovic A."/>
            <person name="Larimer J."/>
            <person name="McCowen C."/>
            <person name="Montmayeur A."/>
            <person name="Murphy C."/>
            <person name="Neiman D."/>
            <person name="Pearson M."/>
            <person name="Priest M."/>
            <person name="Roberts A."/>
            <person name="Saif S."/>
            <person name="Shea T."/>
            <person name="Sisk P."/>
            <person name="Sykes S."/>
            <person name="Wortman J."/>
            <person name="Nusbaum C."/>
            <person name="Birren B."/>
        </authorList>
    </citation>
    <scope>NUCLEOTIDE SEQUENCE [LARGE SCALE GENOMIC DNA]</scope>
    <source>
        <strain evidence="4 5">VS20</strain>
    </source>
</reference>
<feature type="compositionally biased region" description="Polar residues" evidence="1">
    <location>
        <begin position="1310"/>
        <end position="1322"/>
    </location>
</feature>
<dbReference type="EMBL" id="JH767145">
    <property type="protein sequence ID" value="EQC37088.1"/>
    <property type="molecule type" value="Genomic_DNA"/>
</dbReference>
<dbReference type="InterPro" id="IPR039877">
    <property type="entry name" value="TMEM131-like"/>
</dbReference>
<evidence type="ECO:0000313" key="5">
    <source>
        <dbReference type="Proteomes" id="UP000030762"/>
    </source>
</evidence>
<feature type="domain" description="TMEM131 second Ig-like" evidence="3">
    <location>
        <begin position="283"/>
        <end position="359"/>
    </location>
</feature>
<dbReference type="GO" id="GO:0016020">
    <property type="term" value="C:membrane"/>
    <property type="evidence" value="ECO:0007669"/>
    <property type="project" value="TreeGrafter"/>
</dbReference>
<dbReference type="VEuPathDB" id="FungiDB:SDRG_05315"/>
<dbReference type="OrthoDB" id="168404at2759"/>